<proteinExistence type="predicted"/>
<protein>
    <submittedName>
        <fullName evidence="1">Uncharacterized protein</fullName>
    </submittedName>
</protein>
<dbReference type="AlphaFoldDB" id="A0A9P3GMB8"/>
<name>A0A9P3GMB8_9APHY</name>
<reference evidence="1 2" key="1">
    <citation type="submission" date="2021-08" db="EMBL/GenBank/DDBJ databases">
        <title>Draft Genome Sequence of Phanerochaete sordida strain YK-624.</title>
        <authorList>
            <person name="Mori T."/>
            <person name="Dohra H."/>
            <person name="Suzuki T."/>
            <person name="Kawagishi H."/>
            <person name="Hirai H."/>
        </authorList>
    </citation>
    <scope>NUCLEOTIDE SEQUENCE [LARGE SCALE GENOMIC DNA]</scope>
    <source>
        <strain evidence="1 2">YK-624</strain>
    </source>
</reference>
<organism evidence="1 2">
    <name type="scientific">Phanerochaete sordida</name>
    <dbReference type="NCBI Taxonomy" id="48140"/>
    <lineage>
        <taxon>Eukaryota</taxon>
        <taxon>Fungi</taxon>
        <taxon>Dikarya</taxon>
        <taxon>Basidiomycota</taxon>
        <taxon>Agaricomycotina</taxon>
        <taxon>Agaricomycetes</taxon>
        <taxon>Polyporales</taxon>
        <taxon>Phanerochaetaceae</taxon>
        <taxon>Phanerochaete</taxon>
    </lineage>
</organism>
<evidence type="ECO:0000313" key="2">
    <source>
        <dbReference type="Proteomes" id="UP000703269"/>
    </source>
</evidence>
<accession>A0A9P3GMB8</accession>
<dbReference type="Proteomes" id="UP000703269">
    <property type="component" value="Unassembled WGS sequence"/>
</dbReference>
<dbReference type="EMBL" id="BPQB01000065">
    <property type="protein sequence ID" value="GJE96869.1"/>
    <property type="molecule type" value="Genomic_DNA"/>
</dbReference>
<keyword evidence="2" id="KW-1185">Reference proteome</keyword>
<gene>
    <name evidence="1" type="ORF">PsYK624_130760</name>
</gene>
<comment type="caution">
    <text evidence="1">The sequence shown here is derived from an EMBL/GenBank/DDBJ whole genome shotgun (WGS) entry which is preliminary data.</text>
</comment>
<sequence length="217" mass="24340">MPSLEALRYDCVDSTTAPFVTCGRLCLRSLTVGGRLFALAVVPRERRKRHKAKPDVHADAQTQPIEYSGRHDHEDAEEHCNANAAGTGEDEDENSIEGGGIGYSDWDSILRDLRILVTDFIEEITILLSVDEAFTSEDLSKPDNAEDIASALRKAFSLLDWDGLRIIVRGRPGLRKLRFHVDYRGFIEPEECREALREALPRYLPEDMVAKTIVDAS</sequence>
<evidence type="ECO:0000313" key="1">
    <source>
        <dbReference type="EMBL" id="GJE96869.1"/>
    </source>
</evidence>